<feature type="region of interest" description="Disordered" evidence="1">
    <location>
        <begin position="695"/>
        <end position="720"/>
    </location>
</feature>
<feature type="compositionally biased region" description="Basic and acidic residues" evidence="1">
    <location>
        <begin position="695"/>
        <end position="708"/>
    </location>
</feature>
<dbReference type="OrthoDB" id="3256495at2759"/>
<sequence length="720" mass="79143">MSEVDNASDSDWLDITNGHESDFNDSLSSQDSDRDELNSRPHSRRSSLSMGSSKDSEVEAWEGFVDDSDDEAAAFPPGMYTVPLPVAVSELMPTAFIPDVDINQDPAEDQRVKDALDQSLMGTLSASRSSAGHSSSAHTSIRDLRLSFPDPLTSSRDELNRSYEDVSPSEMTFSDADDLEMTPPTIGPLPQDPSVTLEVERREAALPKTTTENGLDIVLYGYSSQIKWSFVQDLVRKAAIASGHTLLTSLENGNDSVQTLRLEKRIRDSPNFYDAITVYDRTNDFLPSEAFDHQDILNKSSLAIVYLPTTTLPLLSSHTLYLPVFIPGAALNSNLDPQDIAASAEDDWDLLSVPLTKILQFDAENKFSVFNSEELGSVMPSQVHRAFQELSSRPKKTVTKPVSEQASPVNAATIFALMSLIMGFAFNTAFQPSVPVPTPTARNLTSENSVWLVMQSNQSIIPASATELRNSPSASDLKDMALSVYHPGTTSLSLTSTHATSLFSSLASSSKSLACRECNSIALKPQTSKDATVYSAPGTQLTEAPNPAIHPPPHTMVHGRQPEPTTTAINLRLVNSITDAIGVTSKALVKVANNDVGELVEAVDELVNVIKVQADHIVKQSKGKAREIGEQVRELGDQVQGQFQYRNNRARDRAREFTNIGMEFLRDRTDVAKKNAHFLKQTFVESETWRMRHKGQDDGKAWLKEGKSGRNKCRRTRRRS</sequence>
<proteinExistence type="predicted"/>
<gene>
    <name evidence="2" type="ORF">K443DRAFT_670880</name>
</gene>
<feature type="region of interest" description="Disordered" evidence="1">
    <location>
        <begin position="147"/>
        <end position="193"/>
    </location>
</feature>
<keyword evidence="3" id="KW-1185">Reference proteome</keyword>
<feature type="compositionally biased region" description="Low complexity" evidence="1">
    <location>
        <begin position="125"/>
        <end position="139"/>
    </location>
</feature>
<evidence type="ECO:0000256" key="1">
    <source>
        <dbReference type="SAM" id="MobiDB-lite"/>
    </source>
</evidence>
<reference evidence="2 3" key="1">
    <citation type="submission" date="2014-04" db="EMBL/GenBank/DDBJ databases">
        <authorList>
            <consortium name="DOE Joint Genome Institute"/>
            <person name="Kuo A."/>
            <person name="Kohler A."/>
            <person name="Nagy L.G."/>
            <person name="Floudas D."/>
            <person name="Copeland A."/>
            <person name="Barry K.W."/>
            <person name="Cichocki N."/>
            <person name="Veneault-Fourrey C."/>
            <person name="LaButti K."/>
            <person name="Lindquist E.A."/>
            <person name="Lipzen A."/>
            <person name="Lundell T."/>
            <person name="Morin E."/>
            <person name="Murat C."/>
            <person name="Sun H."/>
            <person name="Tunlid A."/>
            <person name="Henrissat B."/>
            <person name="Grigoriev I.V."/>
            <person name="Hibbett D.S."/>
            <person name="Martin F."/>
            <person name="Nordberg H.P."/>
            <person name="Cantor M.N."/>
            <person name="Hua S.X."/>
        </authorList>
    </citation>
    <scope>NUCLEOTIDE SEQUENCE [LARGE SCALE GENOMIC DNA]</scope>
    <source>
        <strain evidence="2 3">LaAM-08-1</strain>
    </source>
</reference>
<organism evidence="2 3">
    <name type="scientific">Laccaria amethystina LaAM-08-1</name>
    <dbReference type="NCBI Taxonomy" id="1095629"/>
    <lineage>
        <taxon>Eukaryota</taxon>
        <taxon>Fungi</taxon>
        <taxon>Dikarya</taxon>
        <taxon>Basidiomycota</taxon>
        <taxon>Agaricomycotina</taxon>
        <taxon>Agaricomycetes</taxon>
        <taxon>Agaricomycetidae</taxon>
        <taxon>Agaricales</taxon>
        <taxon>Agaricineae</taxon>
        <taxon>Hydnangiaceae</taxon>
        <taxon>Laccaria</taxon>
    </lineage>
</organism>
<dbReference type="AlphaFoldDB" id="A0A0C9YQC0"/>
<dbReference type="Proteomes" id="UP000054477">
    <property type="component" value="Unassembled WGS sequence"/>
</dbReference>
<dbReference type="EMBL" id="KN838536">
    <property type="protein sequence ID" value="KIK10258.1"/>
    <property type="molecule type" value="Genomic_DNA"/>
</dbReference>
<evidence type="ECO:0000313" key="3">
    <source>
        <dbReference type="Proteomes" id="UP000054477"/>
    </source>
</evidence>
<protein>
    <submittedName>
        <fullName evidence="2">Uncharacterized protein</fullName>
    </submittedName>
</protein>
<feature type="region of interest" description="Disordered" evidence="1">
    <location>
        <begin position="1"/>
        <end position="59"/>
    </location>
</feature>
<feature type="region of interest" description="Disordered" evidence="1">
    <location>
        <begin position="123"/>
        <end position="142"/>
    </location>
</feature>
<name>A0A0C9YQC0_9AGAR</name>
<dbReference type="HOGENOM" id="CLU_386169_0_0_1"/>
<reference evidence="3" key="2">
    <citation type="submission" date="2015-01" db="EMBL/GenBank/DDBJ databases">
        <title>Evolutionary Origins and Diversification of the Mycorrhizal Mutualists.</title>
        <authorList>
            <consortium name="DOE Joint Genome Institute"/>
            <consortium name="Mycorrhizal Genomics Consortium"/>
            <person name="Kohler A."/>
            <person name="Kuo A."/>
            <person name="Nagy L.G."/>
            <person name="Floudas D."/>
            <person name="Copeland A."/>
            <person name="Barry K.W."/>
            <person name="Cichocki N."/>
            <person name="Veneault-Fourrey C."/>
            <person name="LaButti K."/>
            <person name="Lindquist E.A."/>
            <person name="Lipzen A."/>
            <person name="Lundell T."/>
            <person name="Morin E."/>
            <person name="Murat C."/>
            <person name="Riley R."/>
            <person name="Ohm R."/>
            <person name="Sun H."/>
            <person name="Tunlid A."/>
            <person name="Henrissat B."/>
            <person name="Grigoriev I.V."/>
            <person name="Hibbett D.S."/>
            <person name="Martin F."/>
        </authorList>
    </citation>
    <scope>NUCLEOTIDE SEQUENCE [LARGE SCALE GENOMIC DNA]</scope>
    <source>
        <strain evidence="3">LaAM-08-1</strain>
    </source>
</reference>
<dbReference type="STRING" id="1095629.A0A0C9YQC0"/>
<feature type="compositionally biased region" description="Acidic residues" evidence="1">
    <location>
        <begin position="1"/>
        <end position="12"/>
    </location>
</feature>
<accession>A0A0C9YQC0</accession>
<feature type="compositionally biased region" description="Basic and acidic residues" evidence="1">
    <location>
        <begin position="155"/>
        <end position="164"/>
    </location>
</feature>
<feature type="compositionally biased region" description="Basic residues" evidence="1">
    <location>
        <begin position="709"/>
        <end position="720"/>
    </location>
</feature>
<evidence type="ECO:0000313" key="2">
    <source>
        <dbReference type="EMBL" id="KIK10258.1"/>
    </source>
</evidence>